<dbReference type="InterPro" id="IPR059024">
    <property type="entry name" value="SYNRG_C"/>
</dbReference>
<gene>
    <name evidence="2" type="ORF">MNOR_LOCUS40974</name>
</gene>
<organism evidence="2 3">
    <name type="scientific">Meganyctiphanes norvegica</name>
    <name type="common">Northern krill</name>
    <name type="synonym">Thysanopoda norvegica</name>
    <dbReference type="NCBI Taxonomy" id="48144"/>
    <lineage>
        <taxon>Eukaryota</taxon>
        <taxon>Metazoa</taxon>
        <taxon>Ecdysozoa</taxon>
        <taxon>Arthropoda</taxon>
        <taxon>Crustacea</taxon>
        <taxon>Multicrustacea</taxon>
        <taxon>Malacostraca</taxon>
        <taxon>Eumalacostraca</taxon>
        <taxon>Eucarida</taxon>
        <taxon>Euphausiacea</taxon>
        <taxon>Euphausiidae</taxon>
        <taxon>Meganyctiphanes</taxon>
    </lineage>
</organism>
<reference evidence="2 3" key="1">
    <citation type="submission" date="2024-05" db="EMBL/GenBank/DDBJ databases">
        <authorList>
            <person name="Wallberg A."/>
        </authorList>
    </citation>
    <scope>NUCLEOTIDE SEQUENCE [LARGE SCALE GENOMIC DNA]</scope>
</reference>
<keyword evidence="3" id="KW-1185">Reference proteome</keyword>
<sequence length="131" mass="14212">RGDINIGLEDKLQDLSLESSTVAPVVSPATETTLTPAISVDIKRYLLKGGINTSTAASLPAVDRYSIIRQEDNKESLSEAHTGSWERCLEGAVGLLEEANTILDSITDSKIKQKVLETSQMVGYIQNLHEV</sequence>
<accession>A0AAV2SRY2</accession>
<name>A0AAV2SRY2_MEGNR</name>
<feature type="non-terminal residue" evidence="2">
    <location>
        <position position="131"/>
    </location>
</feature>
<feature type="domain" description="Synergin gamma C-terminal" evidence="1">
    <location>
        <begin position="78"/>
        <end position="131"/>
    </location>
</feature>
<dbReference type="EMBL" id="CAXKWB010137087">
    <property type="protein sequence ID" value="CAL4244786.1"/>
    <property type="molecule type" value="Genomic_DNA"/>
</dbReference>
<evidence type="ECO:0000259" key="1">
    <source>
        <dbReference type="Pfam" id="PF25999"/>
    </source>
</evidence>
<dbReference type="Pfam" id="PF25999">
    <property type="entry name" value="SYNRG_C"/>
    <property type="match status" value="1"/>
</dbReference>
<evidence type="ECO:0000313" key="2">
    <source>
        <dbReference type="EMBL" id="CAL4244786.1"/>
    </source>
</evidence>
<proteinExistence type="predicted"/>
<protein>
    <recommendedName>
        <fullName evidence="1">Synergin gamma C-terminal domain-containing protein</fullName>
    </recommendedName>
</protein>
<evidence type="ECO:0000313" key="3">
    <source>
        <dbReference type="Proteomes" id="UP001497623"/>
    </source>
</evidence>
<comment type="caution">
    <text evidence="2">The sequence shown here is derived from an EMBL/GenBank/DDBJ whole genome shotgun (WGS) entry which is preliminary data.</text>
</comment>
<dbReference type="Proteomes" id="UP001497623">
    <property type="component" value="Unassembled WGS sequence"/>
</dbReference>
<dbReference type="AlphaFoldDB" id="A0AAV2SRY2"/>
<feature type="non-terminal residue" evidence="2">
    <location>
        <position position="1"/>
    </location>
</feature>